<dbReference type="InterPro" id="IPR024459">
    <property type="entry name" value="Acb1-like_N"/>
</dbReference>
<reference evidence="3" key="1">
    <citation type="submission" date="2016-04" db="EMBL/GenBank/DDBJ databases">
        <authorList>
            <person name="Evans L.H."/>
            <person name="Alamgir A."/>
            <person name="Owens N."/>
            <person name="Weber N.D."/>
            <person name="Virtaneva K."/>
            <person name="Barbian K."/>
            <person name="Babar A."/>
            <person name="Rosenke K."/>
        </authorList>
    </citation>
    <scope>NUCLEOTIDE SEQUENCE</scope>
    <source>
        <strain evidence="3">92-2</strain>
    </source>
</reference>
<organism evidence="3">
    <name type="scientific">uncultured Desulfovibrio sp</name>
    <dbReference type="NCBI Taxonomy" id="167968"/>
    <lineage>
        <taxon>Bacteria</taxon>
        <taxon>Pseudomonadati</taxon>
        <taxon>Thermodesulfobacteriota</taxon>
        <taxon>Desulfovibrionia</taxon>
        <taxon>Desulfovibrionales</taxon>
        <taxon>Desulfovibrionaceae</taxon>
        <taxon>Desulfovibrio</taxon>
        <taxon>environmental samples</taxon>
    </lineage>
</organism>
<gene>
    <name evidence="3" type="ORF">KM92DES2_12896</name>
</gene>
<dbReference type="AlphaFoldDB" id="A0A212KEM8"/>
<protein>
    <recommendedName>
        <fullName evidence="2">Anti-CBASS protein Acb1-like N-terminal domain-containing protein</fullName>
    </recommendedName>
</protein>
<proteinExistence type="predicted"/>
<dbReference type="Pfam" id="PF06381">
    <property type="entry name" value="Phage_portal_3"/>
    <property type="match status" value="1"/>
</dbReference>
<evidence type="ECO:0000256" key="1">
    <source>
        <dbReference type="SAM" id="MobiDB-lite"/>
    </source>
</evidence>
<evidence type="ECO:0000313" key="3">
    <source>
        <dbReference type="EMBL" id="SBW10129.1"/>
    </source>
</evidence>
<dbReference type="EMBL" id="FLUP01000001">
    <property type="protein sequence ID" value="SBW10129.1"/>
    <property type="molecule type" value="Genomic_DNA"/>
</dbReference>
<accession>A0A212KEM8</accession>
<dbReference type="InterPro" id="IPR006445">
    <property type="entry name" value="Phage-assoc_HI1409"/>
</dbReference>
<dbReference type="NCBIfam" id="TIGR01555">
    <property type="entry name" value="phge_rel_HI1409"/>
    <property type="match status" value="1"/>
</dbReference>
<evidence type="ECO:0000259" key="2">
    <source>
        <dbReference type="Pfam" id="PF06381"/>
    </source>
</evidence>
<feature type="domain" description="Anti-CBASS protein Acb1-like N-terminal" evidence="2">
    <location>
        <begin position="55"/>
        <end position="406"/>
    </location>
</feature>
<feature type="region of interest" description="Disordered" evidence="1">
    <location>
        <begin position="440"/>
        <end position="478"/>
    </location>
</feature>
<sequence>MVKTRTSRPALRATSRRSMRDGFQNFAAKLGLGQDNMLAKSGYEQGAYLTRDRQQLDDMYRTSWLVGRTVNVVAEDMVRGGVDVRAQWDAGRTDELLREHRRTGCPGRLSDAIKWGRLYGGALAVLLIDGDDLSTPLEIDSIIEGSFLGLHVLDRWQVQPSSELITDLGPMLGYPEYYDVNTTSGMNGERIHHSRALRFVGVELPYQQRITEQHWGASVVEQMESRMLAYDSATEGSANLLYKSFLRVIGVDGLRSILAAGGKAEQALIRQFEMVRQMQSNEGITLLDKNDTFTTAGYSFAGVYDAMQAFAEQIAGATGIPLVRLLGQSPKGFSTGESDLRTYYDTIATLQDDDLRPALNVIFAVLSRHLWGESLPDGFSFEFESLMQPSELEKSQIATSDAQAVAALVQGGIITPSQGLAALRDSARVTGRFAGISDADIDRAEKSEQAPPLSPLPTQQSTTAFAPLSMANGNPAAQ</sequence>
<name>A0A212KEM8_9BACT</name>